<keyword evidence="1" id="KW-0812">Transmembrane</keyword>
<name>A0A0R2L799_9LACO</name>
<dbReference type="EMBL" id="JQCN01000060">
    <property type="protein sequence ID" value="KRN97506.1"/>
    <property type="molecule type" value="Genomic_DNA"/>
</dbReference>
<keyword evidence="1" id="KW-0472">Membrane</keyword>
<dbReference type="GO" id="GO:0051301">
    <property type="term" value="P:cell division"/>
    <property type="evidence" value="ECO:0007669"/>
    <property type="project" value="UniProtKB-KW"/>
</dbReference>
<accession>A0A0R2L799</accession>
<dbReference type="Proteomes" id="UP000051886">
    <property type="component" value="Unassembled WGS sequence"/>
</dbReference>
<dbReference type="PANTHER" id="PTHR40027">
    <property type="entry name" value="CELL DIVISION PROTEIN DIVIC"/>
    <property type="match status" value="1"/>
</dbReference>
<keyword evidence="3" id="KW-1185">Reference proteome</keyword>
<sequence>MARKKSNVKVLNNEYYRQQTSASDFQKKEQALQKRHRHKMQFLIAFALIVTLFCSVRIVKNYTQASQIGTQTETAKKELTEQKSKNSELNLQVDQLKDPEYLQKYIRERYYYSKKNETIYNLPENQSKSVTNDN</sequence>
<keyword evidence="1" id="KW-1133">Transmembrane helix</keyword>
<proteinExistence type="predicted"/>
<keyword evidence="2" id="KW-0132">Cell division</keyword>
<feature type="transmembrane region" description="Helical" evidence="1">
    <location>
        <begin position="42"/>
        <end position="59"/>
    </location>
</feature>
<evidence type="ECO:0000313" key="2">
    <source>
        <dbReference type="EMBL" id="KRN97506.1"/>
    </source>
</evidence>
<keyword evidence="2" id="KW-0131">Cell cycle</keyword>
<evidence type="ECO:0000313" key="3">
    <source>
        <dbReference type="Proteomes" id="UP000051886"/>
    </source>
</evidence>
<dbReference type="STRING" id="449659.IV66_GL000427"/>
<dbReference type="PATRIC" id="fig|449659.4.peg.428"/>
<dbReference type="Pfam" id="PF04977">
    <property type="entry name" value="DivIC"/>
    <property type="match status" value="1"/>
</dbReference>
<dbReference type="InterPro" id="IPR007060">
    <property type="entry name" value="FtsL/DivIC"/>
</dbReference>
<organism evidence="2 3">
    <name type="scientific">Ligilactobacillus pobuzihii</name>
    <dbReference type="NCBI Taxonomy" id="449659"/>
    <lineage>
        <taxon>Bacteria</taxon>
        <taxon>Bacillati</taxon>
        <taxon>Bacillota</taxon>
        <taxon>Bacilli</taxon>
        <taxon>Lactobacillales</taxon>
        <taxon>Lactobacillaceae</taxon>
        <taxon>Ligilactobacillus</taxon>
    </lineage>
</organism>
<dbReference type="PANTHER" id="PTHR40027:SF1">
    <property type="entry name" value="CELL DIVISION PROTEIN DIVIC"/>
    <property type="match status" value="1"/>
</dbReference>
<dbReference type="AlphaFoldDB" id="A0A0R2L799"/>
<dbReference type="OrthoDB" id="2151746at2"/>
<protein>
    <submittedName>
        <fullName evidence="2">Cell division protein DIVIC</fullName>
    </submittedName>
</protein>
<gene>
    <name evidence="2" type="ORF">IV66_GL000427</name>
</gene>
<comment type="caution">
    <text evidence="2">The sequence shown here is derived from an EMBL/GenBank/DDBJ whole genome shotgun (WGS) entry which is preliminary data.</text>
</comment>
<reference evidence="2 3" key="1">
    <citation type="journal article" date="2015" name="Genome Announc.">
        <title>Expanding the biotechnology potential of lactobacilli through comparative genomics of 213 strains and associated genera.</title>
        <authorList>
            <person name="Sun Z."/>
            <person name="Harris H.M."/>
            <person name="McCann A."/>
            <person name="Guo C."/>
            <person name="Argimon S."/>
            <person name="Zhang W."/>
            <person name="Yang X."/>
            <person name="Jeffery I.B."/>
            <person name="Cooney J.C."/>
            <person name="Kagawa T.F."/>
            <person name="Liu W."/>
            <person name="Song Y."/>
            <person name="Salvetti E."/>
            <person name="Wrobel A."/>
            <person name="Rasinkangas P."/>
            <person name="Parkhill J."/>
            <person name="Rea M.C."/>
            <person name="O'Sullivan O."/>
            <person name="Ritari J."/>
            <person name="Douillard F.P."/>
            <person name="Paul Ross R."/>
            <person name="Yang R."/>
            <person name="Briner A.E."/>
            <person name="Felis G.E."/>
            <person name="de Vos W.M."/>
            <person name="Barrangou R."/>
            <person name="Klaenhammer T.R."/>
            <person name="Caufield P.W."/>
            <person name="Cui Y."/>
            <person name="Zhang H."/>
            <person name="O'Toole P.W."/>
        </authorList>
    </citation>
    <scope>NUCLEOTIDE SEQUENCE [LARGE SCALE GENOMIC DNA]</scope>
    <source>
        <strain evidence="2 3">NBRC 103219</strain>
    </source>
</reference>
<evidence type="ECO:0000256" key="1">
    <source>
        <dbReference type="SAM" id="Phobius"/>
    </source>
</evidence>
<dbReference type="RefSeq" id="WP_017866896.1">
    <property type="nucleotide sequence ID" value="NZ_BJYB01000022.1"/>
</dbReference>
<dbReference type="InterPro" id="IPR039076">
    <property type="entry name" value="DivIC"/>
</dbReference>